<dbReference type="InterPro" id="IPR029071">
    <property type="entry name" value="Ubiquitin-like_domsf"/>
</dbReference>
<gene>
    <name evidence="3" type="ORF">ACN42_g1054</name>
</gene>
<dbReference type="Pfam" id="PF11976">
    <property type="entry name" value="Rad60-SLD"/>
    <property type="match status" value="1"/>
</dbReference>
<dbReference type="InterPro" id="IPR022617">
    <property type="entry name" value="Rad60/SUMO-like_dom"/>
</dbReference>
<dbReference type="Gene3D" id="3.10.20.90">
    <property type="entry name" value="Phosphatidylinositol 3-kinase Catalytic Subunit, Chain A, domain 1"/>
    <property type="match status" value="1"/>
</dbReference>
<feature type="region of interest" description="Disordered" evidence="1">
    <location>
        <begin position="302"/>
        <end position="332"/>
    </location>
</feature>
<evidence type="ECO:0000259" key="2">
    <source>
        <dbReference type="PROSITE" id="PS50053"/>
    </source>
</evidence>
<dbReference type="SMART" id="SM00213">
    <property type="entry name" value="UBQ"/>
    <property type="match status" value="1"/>
</dbReference>
<sequence length="402" mass="45624">MSFFKKPSWAIKNTEETSTDFYRRSEQTYSDIIAANREAHSKPKSPEIPEHTEDTKDTEDTEDPKREKRRRVSKEKRKEHDEKERDDSSLVRDVSREVDSNKIVLPEPQELSVSSHDSSPESVKPVKQRETTQRRSSENRLPQSPQKISGPEPLGASPVKPVIVLADDSETRSTQPVQSPRPIQSPQPVQPAEVPADDPIVQIMISSEIANTKPLLVHRKMSQRLRDVRLAWCNRQNFDPQVQASIYLTWKGRRLFDVTTCRSLNINSGKNSAAIPGIDDDSFADQKELRIHMEAVTDLPLPVNQRITSPDNDKPPTASQSPEGDQGEPMKLILRSPGYDDFRIKARKKTLVSRLISAFRDKQDISVDHDIFLLFDGDKLDPDSCLGDHDIDDLDLVDVQIK</sequence>
<feature type="compositionally biased region" description="Basic and acidic residues" evidence="1">
    <location>
        <begin position="127"/>
        <end position="138"/>
    </location>
</feature>
<dbReference type="InterPro" id="IPR000626">
    <property type="entry name" value="Ubiquitin-like_dom"/>
</dbReference>
<feature type="compositionally biased region" description="Low complexity" evidence="1">
    <location>
        <begin position="112"/>
        <end position="122"/>
    </location>
</feature>
<evidence type="ECO:0000313" key="3">
    <source>
        <dbReference type="EMBL" id="KUM65979.1"/>
    </source>
</evidence>
<evidence type="ECO:0000256" key="1">
    <source>
        <dbReference type="SAM" id="MobiDB-lite"/>
    </source>
</evidence>
<reference evidence="3 4" key="1">
    <citation type="submission" date="2015-10" db="EMBL/GenBank/DDBJ databases">
        <title>Genome sequencing of Penicillium freii.</title>
        <authorList>
            <person name="Nguyen H.D."/>
            <person name="Visagie C.M."/>
            <person name="Seifert K.A."/>
        </authorList>
    </citation>
    <scope>NUCLEOTIDE SEQUENCE [LARGE SCALE GENOMIC DNA]</scope>
    <source>
        <strain evidence="3 4">DAOM 242723</strain>
    </source>
</reference>
<name>A0A101MSK6_PENFR</name>
<comment type="caution">
    <text evidence="3">The sequence shown here is derived from an EMBL/GenBank/DDBJ whole genome shotgun (WGS) entry which is preliminary data.</text>
</comment>
<feature type="domain" description="Ubiquitin-like" evidence="2">
    <location>
        <begin position="330"/>
        <end position="402"/>
    </location>
</feature>
<feature type="compositionally biased region" description="Polar residues" evidence="1">
    <location>
        <begin position="172"/>
        <end position="182"/>
    </location>
</feature>
<feature type="compositionally biased region" description="Basic and acidic residues" evidence="1">
    <location>
        <begin position="37"/>
        <end position="55"/>
    </location>
</feature>
<dbReference type="SUPFAM" id="SSF54236">
    <property type="entry name" value="Ubiquitin-like"/>
    <property type="match status" value="1"/>
</dbReference>
<protein>
    <recommendedName>
        <fullName evidence="2">Ubiquitin-like domain-containing protein</fullName>
    </recommendedName>
</protein>
<dbReference type="EMBL" id="LLXE01000016">
    <property type="protein sequence ID" value="KUM65979.1"/>
    <property type="molecule type" value="Genomic_DNA"/>
</dbReference>
<keyword evidence="4" id="KW-1185">Reference proteome</keyword>
<dbReference type="Proteomes" id="UP000055045">
    <property type="component" value="Unassembled WGS sequence"/>
</dbReference>
<organism evidence="3 4">
    <name type="scientific">Penicillium freii</name>
    <dbReference type="NCBI Taxonomy" id="48697"/>
    <lineage>
        <taxon>Eukaryota</taxon>
        <taxon>Fungi</taxon>
        <taxon>Dikarya</taxon>
        <taxon>Ascomycota</taxon>
        <taxon>Pezizomycotina</taxon>
        <taxon>Eurotiomycetes</taxon>
        <taxon>Eurotiomycetidae</taxon>
        <taxon>Eurotiales</taxon>
        <taxon>Aspergillaceae</taxon>
        <taxon>Penicillium</taxon>
    </lineage>
</organism>
<accession>A0A101MSK6</accession>
<feature type="region of interest" description="Disordered" evidence="1">
    <location>
        <begin position="1"/>
        <end position="193"/>
    </location>
</feature>
<dbReference type="AlphaFoldDB" id="A0A101MSK6"/>
<proteinExistence type="predicted"/>
<evidence type="ECO:0000313" key="4">
    <source>
        <dbReference type="Proteomes" id="UP000055045"/>
    </source>
</evidence>
<feature type="compositionally biased region" description="Basic and acidic residues" evidence="1">
    <location>
        <begin position="76"/>
        <end position="100"/>
    </location>
</feature>
<dbReference type="PROSITE" id="PS50053">
    <property type="entry name" value="UBIQUITIN_2"/>
    <property type="match status" value="1"/>
</dbReference>